<dbReference type="InterPro" id="IPR003018">
    <property type="entry name" value="GAF"/>
</dbReference>
<dbReference type="Proteomes" id="UP000606490">
    <property type="component" value="Unassembled WGS sequence"/>
</dbReference>
<keyword evidence="3" id="KW-1185">Reference proteome</keyword>
<comment type="caution">
    <text evidence="2">The sequence shown here is derived from an EMBL/GenBank/DDBJ whole genome shotgun (WGS) entry which is preliminary data.</text>
</comment>
<dbReference type="InterPro" id="IPR029016">
    <property type="entry name" value="GAF-like_dom_sf"/>
</dbReference>
<dbReference type="RefSeq" id="WP_202824033.1">
    <property type="nucleotide sequence ID" value="NZ_JAEUXJ010000001.1"/>
</dbReference>
<dbReference type="SUPFAM" id="SSF55781">
    <property type="entry name" value="GAF domain-like"/>
    <property type="match status" value="1"/>
</dbReference>
<name>A0ABS1UXX9_9PROT</name>
<dbReference type="Gene3D" id="3.30.450.40">
    <property type="match status" value="1"/>
</dbReference>
<accession>A0ABS1UXX9</accession>
<dbReference type="EMBL" id="JAEUXJ010000001">
    <property type="protein sequence ID" value="MBL6454322.1"/>
    <property type="molecule type" value="Genomic_DNA"/>
</dbReference>
<evidence type="ECO:0000259" key="1">
    <source>
        <dbReference type="Pfam" id="PF13185"/>
    </source>
</evidence>
<organism evidence="2 3">
    <name type="scientific">Belnapia mucosa</name>
    <dbReference type="NCBI Taxonomy" id="2804532"/>
    <lineage>
        <taxon>Bacteria</taxon>
        <taxon>Pseudomonadati</taxon>
        <taxon>Pseudomonadota</taxon>
        <taxon>Alphaproteobacteria</taxon>
        <taxon>Acetobacterales</taxon>
        <taxon>Roseomonadaceae</taxon>
        <taxon>Belnapia</taxon>
    </lineage>
</organism>
<sequence length="173" mass="18545">MSRPDPLPHLARLAAALEAKDQPAAGFAALEEAAGSAIGHILFTVLLHDAARRENARLYSNQPAAYPPGGRKAVVETPWTTRLFAEGRPFIGRDAGDIRANFRDHALILSLGCESVLNLPVRWRGRTIGTVNLLHRAGWYEEADAATGRLIAGLAVPILLAARLPDQGRGCTA</sequence>
<dbReference type="Pfam" id="PF13185">
    <property type="entry name" value="GAF_2"/>
    <property type="match status" value="1"/>
</dbReference>
<evidence type="ECO:0000313" key="2">
    <source>
        <dbReference type="EMBL" id="MBL6454322.1"/>
    </source>
</evidence>
<gene>
    <name evidence="2" type="ORF">JMJ55_03235</name>
</gene>
<protein>
    <submittedName>
        <fullName evidence="2">GAF domain-containing protein</fullName>
    </submittedName>
</protein>
<reference evidence="2 3" key="1">
    <citation type="submission" date="2021-01" db="EMBL/GenBank/DDBJ databases">
        <title>Belnapia mucosa sp. nov. and Belnapia arida sp. nov., isolated from the Tabernas Desert (Almeria, Spain).</title>
        <authorList>
            <person name="Molina-Menor E."/>
            <person name="Vidal-Verdu A."/>
            <person name="Calonge A."/>
            <person name="Satari L."/>
            <person name="Pereto Magraner J."/>
            <person name="Porcar Miralles M."/>
        </authorList>
    </citation>
    <scope>NUCLEOTIDE SEQUENCE [LARGE SCALE GENOMIC DNA]</scope>
    <source>
        <strain evidence="2 3">T6</strain>
    </source>
</reference>
<proteinExistence type="predicted"/>
<feature type="domain" description="GAF" evidence="1">
    <location>
        <begin position="29"/>
        <end position="155"/>
    </location>
</feature>
<evidence type="ECO:0000313" key="3">
    <source>
        <dbReference type="Proteomes" id="UP000606490"/>
    </source>
</evidence>